<proteinExistence type="predicted"/>
<protein>
    <submittedName>
        <fullName evidence="1">Uncharacterized protein</fullName>
    </submittedName>
</protein>
<gene>
    <name evidence="1" type="primary">LOC112295867</name>
</gene>
<dbReference type="EnsemblPlants" id="Pp3c19_10820V3.3">
    <property type="protein sequence ID" value="PAC:32937682.CDS.1"/>
    <property type="gene ID" value="Pp3c19_10820"/>
</dbReference>
<name>A0A7I3ZA96_PHYPA</name>
<accession>A0A7I3ZA96</accession>
<dbReference type="Gramene" id="Pp3c19_10820V3.3">
    <property type="protein sequence ID" value="PAC:32937682.CDS.1"/>
    <property type="gene ID" value="Pp3c19_10820"/>
</dbReference>
<sequence length="124" mass="14119">MMVLAVGVEDCGYVSMESCIAIYVVKVSFFLTVCVYKAVEMSPASVNTWPLRPGRNTNQPFFSLRLLLFFKFAYLEMGMSDLPVCYPTRHEVVVVCVSRPNLGDRQFFSKIDTFWNVWATSIHG</sequence>
<organism evidence="1 2">
    <name type="scientific">Physcomitrium patens</name>
    <name type="common">Spreading-leaved earth moss</name>
    <name type="synonym">Physcomitrella patens</name>
    <dbReference type="NCBI Taxonomy" id="3218"/>
    <lineage>
        <taxon>Eukaryota</taxon>
        <taxon>Viridiplantae</taxon>
        <taxon>Streptophyta</taxon>
        <taxon>Embryophyta</taxon>
        <taxon>Bryophyta</taxon>
        <taxon>Bryophytina</taxon>
        <taxon>Bryopsida</taxon>
        <taxon>Funariidae</taxon>
        <taxon>Funariales</taxon>
        <taxon>Funariaceae</taxon>
        <taxon>Physcomitrium</taxon>
    </lineage>
</organism>
<dbReference type="Proteomes" id="UP000006727">
    <property type="component" value="Chromosome 19"/>
</dbReference>
<dbReference type="EMBL" id="ABEU02000019">
    <property type="status" value="NOT_ANNOTATED_CDS"/>
    <property type="molecule type" value="Genomic_DNA"/>
</dbReference>
<reference evidence="1 2" key="1">
    <citation type="journal article" date="2008" name="Science">
        <title>The Physcomitrella genome reveals evolutionary insights into the conquest of land by plants.</title>
        <authorList>
            <person name="Rensing S."/>
            <person name="Lang D."/>
            <person name="Zimmer A."/>
            <person name="Terry A."/>
            <person name="Salamov A."/>
            <person name="Shapiro H."/>
            <person name="Nishiyama T."/>
            <person name="Perroud P.-F."/>
            <person name="Lindquist E."/>
            <person name="Kamisugi Y."/>
            <person name="Tanahashi T."/>
            <person name="Sakakibara K."/>
            <person name="Fujita T."/>
            <person name="Oishi K."/>
            <person name="Shin-I T."/>
            <person name="Kuroki Y."/>
            <person name="Toyoda A."/>
            <person name="Suzuki Y."/>
            <person name="Hashimoto A."/>
            <person name="Yamaguchi K."/>
            <person name="Sugano A."/>
            <person name="Kohara Y."/>
            <person name="Fujiyama A."/>
            <person name="Anterola A."/>
            <person name="Aoki S."/>
            <person name="Ashton N."/>
            <person name="Barbazuk W.B."/>
            <person name="Barker E."/>
            <person name="Bennetzen J."/>
            <person name="Bezanilla M."/>
            <person name="Blankenship R."/>
            <person name="Cho S.H."/>
            <person name="Dutcher S."/>
            <person name="Estelle M."/>
            <person name="Fawcett J.A."/>
            <person name="Gundlach H."/>
            <person name="Hanada K."/>
            <person name="Heyl A."/>
            <person name="Hicks K.A."/>
            <person name="Hugh J."/>
            <person name="Lohr M."/>
            <person name="Mayer K."/>
            <person name="Melkozernov A."/>
            <person name="Murata T."/>
            <person name="Nelson D."/>
            <person name="Pils B."/>
            <person name="Prigge M."/>
            <person name="Reiss B."/>
            <person name="Renner T."/>
            <person name="Rombauts S."/>
            <person name="Rushton P."/>
            <person name="Sanderfoot A."/>
            <person name="Schween G."/>
            <person name="Shiu S.-H."/>
            <person name="Stueber K."/>
            <person name="Theodoulou F.L."/>
            <person name="Tu H."/>
            <person name="Van de Peer Y."/>
            <person name="Verrier P.J."/>
            <person name="Waters E."/>
            <person name="Wood A."/>
            <person name="Yang L."/>
            <person name="Cove D."/>
            <person name="Cuming A."/>
            <person name="Hasebe M."/>
            <person name="Lucas S."/>
            <person name="Mishler D.B."/>
            <person name="Reski R."/>
            <person name="Grigoriev I."/>
            <person name="Quatrano R.S."/>
            <person name="Boore J.L."/>
        </authorList>
    </citation>
    <scope>NUCLEOTIDE SEQUENCE [LARGE SCALE GENOMIC DNA]</scope>
    <source>
        <strain evidence="1 2">cv. Gransden 2004</strain>
    </source>
</reference>
<reference evidence="1" key="3">
    <citation type="submission" date="2020-12" db="UniProtKB">
        <authorList>
            <consortium name="EnsemblPlants"/>
        </authorList>
    </citation>
    <scope>IDENTIFICATION</scope>
</reference>
<reference evidence="1 2" key="2">
    <citation type="journal article" date="2018" name="Plant J.">
        <title>The Physcomitrella patens chromosome-scale assembly reveals moss genome structure and evolution.</title>
        <authorList>
            <person name="Lang D."/>
            <person name="Ullrich K.K."/>
            <person name="Murat F."/>
            <person name="Fuchs J."/>
            <person name="Jenkins J."/>
            <person name="Haas F.B."/>
            <person name="Piednoel M."/>
            <person name="Gundlach H."/>
            <person name="Van Bel M."/>
            <person name="Meyberg R."/>
            <person name="Vives C."/>
            <person name="Morata J."/>
            <person name="Symeonidi A."/>
            <person name="Hiss M."/>
            <person name="Muchero W."/>
            <person name="Kamisugi Y."/>
            <person name="Saleh O."/>
            <person name="Blanc G."/>
            <person name="Decker E.L."/>
            <person name="van Gessel N."/>
            <person name="Grimwood J."/>
            <person name="Hayes R.D."/>
            <person name="Graham S.W."/>
            <person name="Gunter L.E."/>
            <person name="McDaniel S.F."/>
            <person name="Hoernstein S.N.W."/>
            <person name="Larsson A."/>
            <person name="Li F.W."/>
            <person name="Perroud P.F."/>
            <person name="Phillips J."/>
            <person name="Ranjan P."/>
            <person name="Rokshar D.S."/>
            <person name="Rothfels C.J."/>
            <person name="Schneider L."/>
            <person name="Shu S."/>
            <person name="Stevenson D.W."/>
            <person name="Thummler F."/>
            <person name="Tillich M."/>
            <person name="Villarreal Aguilar J.C."/>
            <person name="Widiez T."/>
            <person name="Wong G.K."/>
            <person name="Wymore A."/>
            <person name="Zhang Y."/>
            <person name="Zimmer A.D."/>
            <person name="Quatrano R.S."/>
            <person name="Mayer K.F.X."/>
            <person name="Goodstein D."/>
            <person name="Casacuberta J.M."/>
            <person name="Vandepoele K."/>
            <person name="Reski R."/>
            <person name="Cuming A.C."/>
            <person name="Tuskan G.A."/>
            <person name="Maumus F."/>
            <person name="Salse J."/>
            <person name="Schmutz J."/>
            <person name="Rensing S.A."/>
        </authorList>
    </citation>
    <scope>NUCLEOTIDE SEQUENCE [LARGE SCALE GENOMIC DNA]</scope>
    <source>
        <strain evidence="1 2">cv. Gransden 2004</strain>
    </source>
</reference>
<dbReference type="AlphaFoldDB" id="A0A7I3ZA96"/>
<evidence type="ECO:0000313" key="2">
    <source>
        <dbReference type="Proteomes" id="UP000006727"/>
    </source>
</evidence>
<evidence type="ECO:0000313" key="1">
    <source>
        <dbReference type="EnsemblPlants" id="PAC:32937682.CDS.1"/>
    </source>
</evidence>
<keyword evidence="2" id="KW-1185">Reference proteome</keyword>